<dbReference type="InterPro" id="IPR013078">
    <property type="entry name" value="His_Pase_superF_clade-1"/>
</dbReference>
<dbReference type="Proteomes" id="UP000073601">
    <property type="component" value="Unassembled WGS sequence"/>
</dbReference>
<sequence length="197" mass="21994">MTVFKNTYLIMRHGQSEANVADIVVSDPEIGCLNYGLSPLGQTQAKESAIGYDGKPIDAIFCSDFKRTKETAGIVASVLSLPAPIEDTRLRERFFGEWEGHSSSAYENVWEKDFQDSHQSVNGVESTMSVRERSVSLITDLETQYENKVILLVAHGDILQIMKSAFHGIEPGQHRSLPHHETGEMKLLASIGEKFYF</sequence>
<dbReference type="PIRSF" id="PIRSF000709">
    <property type="entry name" value="6PFK_2-Ptase"/>
    <property type="match status" value="1"/>
</dbReference>
<reference evidence="2" key="1">
    <citation type="submission" date="2016-02" db="EMBL/GenBank/DDBJ databases">
        <authorList>
            <person name="Rodrigo-Torres Lidia"/>
            <person name="Arahal R.David."/>
        </authorList>
    </citation>
    <scope>NUCLEOTIDE SEQUENCE [LARGE SCALE GENOMIC DNA]</scope>
    <source>
        <strain evidence="2">CECT 8713</strain>
    </source>
</reference>
<accession>A0A128FIM8</accession>
<dbReference type="PANTHER" id="PTHR47821">
    <property type="entry name" value="PHOSPHOGLYCERATE MUTASE FAMILY PROTEIN"/>
    <property type="match status" value="1"/>
</dbReference>
<proteinExistence type="predicted"/>
<dbReference type="CDD" id="cd07067">
    <property type="entry name" value="HP_PGM_like"/>
    <property type="match status" value="1"/>
</dbReference>
<dbReference type="Gene3D" id="3.40.50.1240">
    <property type="entry name" value="Phosphoglycerate mutase-like"/>
    <property type="match status" value="1"/>
</dbReference>
<dbReference type="RefSeq" id="WP_062714672.1">
    <property type="nucleotide sequence ID" value="NZ_CAWRCI010000074.1"/>
</dbReference>
<dbReference type="InterPro" id="IPR029033">
    <property type="entry name" value="His_PPase_superfam"/>
</dbReference>
<organism evidence="1 2">
    <name type="scientific">Grimontia marina</name>
    <dbReference type="NCBI Taxonomy" id="646534"/>
    <lineage>
        <taxon>Bacteria</taxon>
        <taxon>Pseudomonadati</taxon>
        <taxon>Pseudomonadota</taxon>
        <taxon>Gammaproteobacteria</taxon>
        <taxon>Vibrionales</taxon>
        <taxon>Vibrionaceae</taxon>
        <taxon>Grimontia</taxon>
    </lineage>
</organism>
<dbReference type="Pfam" id="PF00300">
    <property type="entry name" value="His_Phos_1"/>
    <property type="match status" value="1"/>
</dbReference>
<dbReference type="PROSITE" id="PS00175">
    <property type="entry name" value="PG_MUTASE"/>
    <property type="match status" value="1"/>
</dbReference>
<dbReference type="OrthoDB" id="9781415at2"/>
<keyword evidence="1" id="KW-0378">Hydrolase</keyword>
<name>A0A128FIM8_9GAMM</name>
<dbReference type="EMBL" id="FIZY01000074">
    <property type="protein sequence ID" value="CZF86639.1"/>
    <property type="molecule type" value="Genomic_DNA"/>
</dbReference>
<dbReference type="EC" id="3.1.3.3" evidence="1"/>
<evidence type="ECO:0000313" key="1">
    <source>
        <dbReference type="EMBL" id="CZF86639.1"/>
    </source>
</evidence>
<evidence type="ECO:0000313" key="2">
    <source>
        <dbReference type="Proteomes" id="UP000073601"/>
    </source>
</evidence>
<dbReference type="SUPFAM" id="SSF53254">
    <property type="entry name" value="Phosphoglycerate mutase-like"/>
    <property type="match status" value="1"/>
</dbReference>
<dbReference type="GO" id="GO:0016787">
    <property type="term" value="F:hydrolase activity"/>
    <property type="evidence" value="ECO:0007669"/>
    <property type="project" value="UniProtKB-KW"/>
</dbReference>
<keyword evidence="2" id="KW-1185">Reference proteome</keyword>
<dbReference type="PANTHER" id="PTHR47821:SF2">
    <property type="entry name" value="PHOSPHOGLYCERATE MUTASE FAMILY PROTEIN"/>
    <property type="match status" value="1"/>
</dbReference>
<dbReference type="InterPro" id="IPR001345">
    <property type="entry name" value="PG/BPGM_mutase_AS"/>
</dbReference>
<dbReference type="SMART" id="SM00855">
    <property type="entry name" value="PGAM"/>
    <property type="match status" value="1"/>
</dbReference>
<protein>
    <submittedName>
        <fullName evidence="1">Putative phosphoserine phosphatase 2</fullName>
        <ecNumber evidence="1">3.1.3.3</ecNumber>
    </submittedName>
</protein>
<dbReference type="AlphaFoldDB" id="A0A128FIM8"/>
<gene>
    <name evidence="1" type="primary">pspB_2</name>
    <name evidence="1" type="ORF">GMA8713_04677</name>
</gene>